<organism evidence="1 2">
    <name type="scientific">Pistacia integerrima</name>
    <dbReference type="NCBI Taxonomy" id="434235"/>
    <lineage>
        <taxon>Eukaryota</taxon>
        <taxon>Viridiplantae</taxon>
        <taxon>Streptophyta</taxon>
        <taxon>Embryophyta</taxon>
        <taxon>Tracheophyta</taxon>
        <taxon>Spermatophyta</taxon>
        <taxon>Magnoliopsida</taxon>
        <taxon>eudicotyledons</taxon>
        <taxon>Gunneridae</taxon>
        <taxon>Pentapetalae</taxon>
        <taxon>rosids</taxon>
        <taxon>malvids</taxon>
        <taxon>Sapindales</taxon>
        <taxon>Anacardiaceae</taxon>
        <taxon>Pistacia</taxon>
    </lineage>
</organism>
<dbReference type="Proteomes" id="UP001163603">
    <property type="component" value="Chromosome 5"/>
</dbReference>
<reference evidence="2" key="1">
    <citation type="journal article" date="2023" name="G3 (Bethesda)">
        <title>Genome assembly and association tests identify interacting loci associated with vigor, precocity, and sex in interspecific pistachio rootstocks.</title>
        <authorList>
            <person name="Palmer W."/>
            <person name="Jacygrad E."/>
            <person name="Sagayaradj S."/>
            <person name="Cavanaugh K."/>
            <person name="Han R."/>
            <person name="Bertier L."/>
            <person name="Beede B."/>
            <person name="Kafkas S."/>
            <person name="Golino D."/>
            <person name="Preece J."/>
            <person name="Michelmore R."/>
        </authorList>
    </citation>
    <scope>NUCLEOTIDE SEQUENCE [LARGE SCALE GENOMIC DNA]</scope>
</reference>
<comment type="caution">
    <text evidence="1">The sequence shown here is derived from an EMBL/GenBank/DDBJ whole genome shotgun (WGS) entry which is preliminary data.</text>
</comment>
<protein>
    <submittedName>
        <fullName evidence="1">Uncharacterized protein</fullName>
    </submittedName>
</protein>
<evidence type="ECO:0000313" key="1">
    <source>
        <dbReference type="EMBL" id="KAJ0039560.1"/>
    </source>
</evidence>
<gene>
    <name evidence="1" type="ORF">Pint_26719</name>
</gene>
<keyword evidence="2" id="KW-1185">Reference proteome</keyword>
<name>A0ACC0YMZ1_9ROSI</name>
<sequence length="224" mass="24911">MKKRTAIIGAGISGLLASKKHNLEGSESPSPNPNSKLKSLRNQKSSKIKSPLPLCPPNPLKRKLAIDTLPENIMVRVPDSGVQVIVRMRPVNKEEEEGEMIVQKVGNDALEINGETFTFDSLDVLQLVGLPLIGNCLAGFNSSVVAYGEWKDLYTMWGLANALLEENLSSDQQGLTPRIFERLFSCINEVRFKFFRIQLVELLVNKKVKSNFKSIAASTLCVWR</sequence>
<dbReference type="EMBL" id="CM047740">
    <property type="protein sequence ID" value="KAJ0039560.1"/>
    <property type="molecule type" value="Genomic_DNA"/>
</dbReference>
<accession>A0ACC0YMZ1</accession>
<evidence type="ECO:0000313" key="2">
    <source>
        <dbReference type="Proteomes" id="UP001163603"/>
    </source>
</evidence>
<proteinExistence type="predicted"/>